<comment type="function">
    <text evidence="9">Promotes plant cell differentiation, organogenesis and somatic embryogenesis as well as cell proliferation.</text>
</comment>
<comment type="PTM">
    <text evidence="9">Sulfation is important for activity and for the binding to a putative membrane receptor.</text>
</comment>
<keyword evidence="7 9" id="KW-0221">Differentiation</keyword>
<keyword evidence="4 9" id="KW-0964">Secreted</keyword>
<gene>
    <name evidence="10" type="ORF">OSB04_007559</name>
</gene>
<evidence type="ECO:0000256" key="9">
    <source>
        <dbReference type="RuleBase" id="RU368031"/>
    </source>
</evidence>
<feature type="chain" id="PRO_5041490500" description="Phytosulfokine" evidence="9">
    <location>
        <begin position="21"/>
        <end position="82"/>
    </location>
</feature>
<dbReference type="AlphaFoldDB" id="A0AA38WSN0"/>
<comment type="caution">
    <text evidence="10">The sequence shown here is derived from an EMBL/GenBank/DDBJ whole genome shotgun (WGS) entry which is preliminary data.</text>
</comment>
<evidence type="ECO:0000256" key="4">
    <source>
        <dbReference type="ARBA" id="ARBA00022525"/>
    </source>
</evidence>
<comment type="similarity">
    <text evidence="2 9">Belongs to the phytosulfokine family.</text>
</comment>
<evidence type="ECO:0000256" key="7">
    <source>
        <dbReference type="ARBA" id="ARBA00022782"/>
    </source>
</evidence>
<dbReference type="Pfam" id="PF06404">
    <property type="entry name" value="PSK"/>
    <property type="match status" value="1"/>
</dbReference>
<proteinExistence type="inferred from homology"/>
<dbReference type="EMBL" id="JARYMX010000002">
    <property type="protein sequence ID" value="KAJ9562399.1"/>
    <property type="molecule type" value="Genomic_DNA"/>
</dbReference>
<dbReference type="GO" id="GO:0008083">
    <property type="term" value="F:growth factor activity"/>
    <property type="evidence" value="ECO:0007669"/>
    <property type="project" value="UniProtKB-UniRule"/>
</dbReference>
<organism evidence="10 11">
    <name type="scientific">Centaurea solstitialis</name>
    <name type="common">yellow star-thistle</name>
    <dbReference type="NCBI Taxonomy" id="347529"/>
    <lineage>
        <taxon>Eukaryota</taxon>
        <taxon>Viridiplantae</taxon>
        <taxon>Streptophyta</taxon>
        <taxon>Embryophyta</taxon>
        <taxon>Tracheophyta</taxon>
        <taxon>Spermatophyta</taxon>
        <taxon>Magnoliopsida</taxon>
        <taxon>eudicotyledons</taxon>
        <taxon>Gunneridae</taxon>
        <taxon>Pentapetalae</taxon>
        <taxon>asterids</taxon>
        <taxon>campanulids</taxon>
        <taxon>Asterales</taxon>
        <taxon>Asteraceae</taxon>
        <taxon>Carduoideae</taxon>
        <taxon>Cardueae</taxon>
        <taxon>Centaureinae</taxon>
        <taxon>Centaurea</taxon>
    </lineage>
</organism>
<keyword evidence="6 9" id="KW-0732">Signal</keyword>
<evidence type="ECO:0000256" key="6">
    <source>
        <dbReference type="ARBA" id="ARBA00022729"/>
    </source>
</evidence>
<evidence type="ECO:0000256" key="3">
    <source>
        <dbReference type="ARBA" id="ARBA00022473"/>
    </source>
</evidence>
<protein>
    <recommendedName>
        <fullName evidence="9">Phytosulfokine</fullName>
    </recommendedName>
    <component>
        <recommendedName>
            <fullName evidence="9">Phytosulfokine-alpha</fullName>
            <shortName evidence="9">PSK-alpha</shortName>
            <shortName evidence="9">Phytosulfokine-a</shortName>
        </recommendedName>
    </component>
    <component>
        <recommendedName>
            <fullName evidence="9">Phytosulfokine-beta</fullName>
            <shortName evidence="9">PSK-beta</shortName>
            <shortName evidence="9">Phytosulfokine-b</shortName>
        </recommendedName>
    </component>
</protein>
<sequence length="82" mass="9071">MSRATILSFILTLLLSSTLAFATRSMPTTLPNPTITITTTTKYENKGGVKESCEGVGKEECLMRRTLADAHLDYIYTQDKNP</sequence>
<keyword evidence="3 9" id="KW-0217">Developmental protein</keyword>
<dbReference type="PANTHER" id="PTHR33285:SF55">
    <property type="entry name" value="PHYTOSULFOKINES 3"/>
    <property type="match status" value="1"/>
</dbReference>
<dbReference type="InterPro" id="IPR009438">
    <property type="entry name" value="Phytosulfokine"/>
</dbReference>
<keyword evidence="11" id="KW-1185">Reference proteome</keyword>
<comment type="PTM">
    <text evidence="9">PSK-alpha is produced by endopeptidase digestion. PSK-beta is produced from PSK-alpha by exopeptidase digestion.</text>
</comment>
<keyword evidence="8 9" id="KW-0339">Growth factor</keyword>
<name>A0AA38WSN0_9ASTR</name>
<comment type="subcellular location">
    <subcellularLocation>
        <location evidence="1 9">Secreted</location>
    </subcellularLocation>
</comment>
<evidence type="ECO:0000256" key="2">
    <source>
        <dbReference type="ARBA" id="ARBA00010781"/>
    </source>
</evidence>
<evidence type="ECO:0000256" key="5">
    <source>
        <dbReference type="ARBA" id="ARBA00022641"/>
    </source>
</evidence>
<keyword evidence="5 9" id="KW-0765">Sulfation</keyword>
<feature type="signal peptide" evidence="9">
    <location>
        <begin position="1"/>
        <end position="20"/>
    </location>
</feature>
<evidence type="ECO:0000256" key="1">
    <source>
        <dbReference type="ARBA" id="ARBA00004613"/>
    </source>
</evidence>
<dbReference type="GO" id="GO:0030154">
    <property type="term" value="P:cell differentiation"/>
    <property type="evidence" value="ECO:0007669"/>
    <property type="project" value="UniProtKB-UniRule"/>
</dbReference>
<dbReference type="PANTHER" id="PTHR33285">
    <property type="entry name" value="PHYTOSULFOKINES 3"/>
    <property type="match status" value="1"/>
</dbReference>
<dbReference type="GO" id="GO:0008283">
    <property type="term" value="P:cell population proliferation"/>
    <property type="evidence" value="ECO:0007669"/>
    <property type="project" value="UniProtKB-UniRule"/>
</dbReference>
<reference evidence="10" key="1">
    <citation type="submission" date="2023-03" db="EMBL/GenBank/DDBJ databases">
        <title>Chromosome-scale reference genome and RAD-based genetic map of yellow starthistle (Centaurea solstitialis) reveal putative structural variation and QTLs associated with invader traits.</title>
        <authorList>
            <person name="Reatini B."/>
            <person name="Cang F.A."/>
            <person name="Jiang Q."/>
            <person name="Mckibben M.T.W."/>
            <person name="Barker M.S."/>
            <person name="Rieseberg L.H."/>
            <person name="Dlugosch K.M."/>
        </authorList>
    </citation>
    <scope>NUCLEOTIDE SEQUENCE</scope>
    <source>
        <strain evidence="10">CAN-66</strain>
        <tissue evidence="10">Leaf</tissue>
    </source>
</reference>
<dbReference type="Proteomes" id="UP001172457">
    <property type="component" value="Chromosome 2"/>
</dbReference>
<evidence type="ECO:0000313" key="11">
    <source>
        <dbReference type="Proteomes" id="UP001172457"/>
    </source>
</evidence>
<accession>A0AA38WSN0</accession>
<dbReference type="GO" id="GO:0005576">
    <property type="term" value="C:extracellular region"/>
    <property type="evidence" value="ECO:0007669"/>
    <property type="project" value="UniProtKB-SubCell"/>
</dbReference>
<evidence type="ECO:0000256" key="8">
    <source>
        <dbReference type="ARBA" id="ARBA00023030"/>
    </source>
</evidence>
<evidence type="ECO:0000313" key="10">
    <source>
        <dbReference type="EMBL" id="KAJ9562399.1"/>
    </source>
</evidence>